<dbReference type="InterPro" id="IPR022919">
    <property type="entry name" value="Pept_M48_protease_HtpX"/>
</dbReference>
<evidence type="ECO:0000256" key="9">
    <source>
        <dbReference type="ARBA" id="ARBA00022989"/>
    </source>
</evidence>
<dbReference type="GO" id="GO:0008270">
    <property type="term" value="F:zinc ion binding"/>
    <property type="evidence" value="ECO:0007669"/>
    <property type="project" value="UniProtKB-UniRule"/>
</dbReference>
<feature type="binding site" evidence="12">
    <location>
        <position position="143"/>
    </location>
    <ligand>
        <name>Zn(2+)</name>
        <dbReference type="ChEBI" id="CHEBI:29105"/>
        <note>catalytic</note>
    </ligand>
</feature>
<feature type="transmembrane region" description="Helical" evidence="12">
    <location>
        <begin position="193"/>
        <end position="213"/>
    </location>
</feature>
<evidence type="ECO:0000256" key="8">
    <source>
        <dbReference type="ARBA" id="ARBA00022833"/>
    </source>
</evidence>
<keyword evidence="11 12" id="KW-0472">Membrane</keyword>
<organism evidence="14 15">
    <name type="scientific">Candidatus Azambacteria bacterium RBG_16_47_10</name>
    <dbReference type="NCBI Taxonomy" id="1797292"/>
    <lineage>
        <taxon>Bacteria</taxon>
        <taxon>Candidatus Azamiibacteriota</taxon>
    </lineage>
</organism>
<dbReference type="AlphaFoldDB" id="A0A1F5AYG7"/>
<dbReference type="InterPro" id="IPR050083">
    <property type="entry name" value="HtpX_protease"/>
</dbReference>
<keyword evidence="3 12" id="KW-1003">Cell membrane</keyword>
<protein>
    <recommendedName>
        <fullName evidence="12">Protease HtpX homolog</fullName>
        <ecNumber evidence="12">3.4.24.-</ecNumber>
    </recommendedName>
</protein>
<feature type="transmembrane region" description="Helical" evidence="12">
    <location>
        <begin position="16"/>
        <end position="36"/>
    </location>
</feature>
<dbReference type="PANTHER" id="PTHR43221:SF1">
    <property type="entry name" value="PROTEASE HTPX"/>
    <property type="match status" value="1"/>
</dbReference>
<keyword evidence="7 12" id="KW-0378">Hydrolase</keyword>
<evidence type="ECO:0000313" key="15">
    <source>
        <dbReference type="Proteomes" id="UP000176639"/>
    </source>
</evidence>
<evidence type="ECO:0000313" key="14">
    <source>
        <dbReference type="EMBL" id="OGD23430.1"/>
    </source>
</evidence>
<dbReference type="Proteomes" id="UP000176639">
    <property type="component" value="Unassembled WGS sequence"/>
</dbReference>
<dbReference type="GO" id="GO:0006508">
    <property type="term" value="P:proteolysis"/>
    <property type="evidence" value="ECO:0007669"/>
    <property type="project" value="UniProtKB-KW"/>
</dbReference>
<dbReference type="InterPro" id="IPR001915">
    <property type="entry name" value="Peptidase_M48"/>
</dbReference>
<keyword evidence="6 12" id="KW-0479">Metal-binding</keyword>
<feature type="active site" evidence="12">
    <location>
        <position position="144"/>
    </location>
</feature>
<dbReference type="CDD" id="cd07340">
    <property type="entry name" value="M48B_Htpx_like"/>
    <property type="match status" value="1"/>
</dbReference>
<keyword evidence="4 12" id="KW-0645">Protease</keyword>
<evidence type="ECO:0000256" key="2">
    <source>
        <dbReference type="ARBA" id="ARBA00009779"/>
    </source>
</evidence>
<proteinExistence type="inferred from homology"/>
<name>A0A1F5AYG7_9BACT</name>
<evidence type="ECO:0000256" key="5">
    <source>
        <dbReference type="ARBA" id="ARBA00022692"/>
    </source>
</evidence>
<dbReference type="PANTHER" id="PTHR43221">
    <property type="entry name" value="PROTEASE HTPX"/>
    <property type="match status" value="1"/>
</dbReference>
<comment type="cofactor">
    <cofactor evidence="12">
        <name>Zn(2+)</name>
        <dbReference type="ChEBI" id="CHEBI:29105"/>
    </cofactor>
    <text evidence="12">Binds 1 zinc ion per subunit.</text>
</comment>
<keyword evidence="9 12" id="KW-1133">Transmembrane helix</keyword>
<evidence type="ECO:0000259" key="13">
    <source>
        <dbReference type="Pfam" id="PF01435"/>
    </source>
</evidence>
<evidence type="ECO:0000256" key="11">
    <source>
        <dbReference type="ARBA" id="ARBA00023136"/>
    </source>
</evidence>
<evidence type="ECO:0000256" key="1">
    <source>
        <dbReference type="ARBA" id="ARBA00004651"/>
    </source>
</evidence>
<reference evidence="14 15" key="1">
    <citation type="journal article" date="2016" name="Nat. Commun.">
        <title>Thousands of microbial genomes shed light on interconnected biogeochemical processes in an aquifer system.</title>
        <authorList>
            <person name="Anantharaman K."/>
            <person name="Brown C.T."/>
            <person name="Hug L.A."/>
            <person name="Sharon I."/>
            <person name="Castelle C.J."/>
            <person name="Probst A.J."/>
            <person name="Thomas B.C."/>
            <person name="Singh A."/>
            <person name="Wilkins M.J."/>
            <person name="Karaoz U."/>
            <person name="Brodie E.L."/>
            <person name="Williams K.H."/>
            <person name="Hubbard S.S."/>
            <person name="Banfield J.F."/>
        </authorList>
    </citation>
    <scope>NUCLEOTIDE SEQUENCE [LARGE SCALE GENOMIC DNA]</scope>
</reference>
<accession>A0A1F5AYG7</accession>
<comment type="caution">
    <text evidence="14">The sequence shown here is derived from an EMBL/GenBank/DDBJ whole genome shotgun (WGS) entry which is preliminary data.</text>
</comment>
<feature type="transmembrane region" description="Helical" evidence="12">
    <location>
        <begin position="153"/>
        <end position="173"/>
    </location>
</feature>
<evidence type="ECO:0000256" key="10">
    <source>
        <dbReference type="ARBA" id="ARBA00023049"/>
    </source>
</evidence>
<keyword evidence="8 12" id="KW-0862">Zinc</keyword>
<feature type="binding site" evidence="12">
    <location>
        <position position="222"/>
    </location>
    <ligand>
        <name>Zn(2+)</name>
        <dbReference type="ChEBI" id="CHEBI:29105"/>
        <note>catalytic</note>
    </ligand>
</feature>
<dbReference type="GO" id="GO:0004222">
    <property type="term" value="F:metalloendopeptidase activity"/>
    <property type="evidence" value="ECO:0007669"/>
    <property type="project" value="UniProtKB-UniRule"/>
</dbReference>
<dbReference type="Pfam" id="PF01435">
    <property type="entry name" value="Peptidase_M48"/>
    <property type="match status" value="1"/>
</dbReference>
<evidence type="ECO:0000256" key="12">
    <source>
        <dbReference type="HAMAP-Rule" id="MF_00188"/>
    </source>
</evidence>
<gene>
    <name evidence="12" type="primary">htpX</name>
    <name evidence="14" type="ORF">A2Z10_00415</name>
</gene>
<comment type="similarity">
    <text evidence="2 12">Belongs to the peptidase M48B family.</text>
</comment>
<keyword evidence="10 12" id="KW-0482">Metalloprotease</keyword>
<feature type="transmembrane region" description="Helical" evidence="12">
    <location>
        <begin position="42"/>
        <end position="60"/>
    </location>
</feature>
<dbReference type="EC" id="3.4.24.-" evidence="12"/>
<sequence length="301" mass="33400">MSTIYTHQDASVRKTWLIMSLFLVSVIAVGWVFAQAWQSSGVLYFAVVFAILTNFFSYWYSDKLVLMMTHAKEVQKAQAPELYRIVENLAITAGLPTPKVYVINDPAPNAFATGRNAEHAVIAVTTGILTRLNKTELEGVLAHEFSHIGNKDMLVSTVTVVLVGFIALLSDMFLRWTWFGGSHRDNRDSRVQMIFMVIAIALAILAPIIATLFRLAVSRKREFLADASGALLTRNPEGLATALVKISQDPHELQTANHATAHLFIANPFKNGGGTTSWLTKMFMTHPPIEARVQALREMNI</sequence>
<comment type="subcellular location">
    <subcellularLocation>
        <location evidence="1 12">Cell membrane</location>
        <topology evidence="1 12">Multi-pass membrane protein</topology>
    </subcellularLocation>
</comment>
<feature type="domain" description="Peptidase M48" evidence="13">
    <location>
        <begin position="77"/>
        <end position="299"/>
    </location>
</feature>
<evidence type="ECO:0000256" key="7">
    <source>
        <dbReference type="ARBA" id="ARBA00022801"/>
    </source>
</evidence>
<dbReference type="EMBL" id="MEYI01000040">
    <property type="protein sequence ID" value="OGD23430.1"/>
    <property type="molecule type" value="Genomic_DNA"/>
</dbReference>
<evidence type="ECO:0000256" key="3">
    <source>
        <dbReference type="ARBA" id="ARBA00022475"/>
    </source>
</evidence>
<dbReference type="Gene3D" id="3.30.2010.10">
    <property type="entry name" value="Metalloproteases ('zincins'), catalytic domain"/>
    <property type="match status" value="1"/>
</dbReference>
<keyword evidence="5 12" id="KW-0812">Transmembrane</keyword>
<dbReference type="HAMAP" id="MF_00188">
    <property type="entry name" value="Pept_M48_protease_HtpX"/>
    <property type="match status" value="1"/>
</dbReference>
<evidence type="ECO:0000256" key="6">
    <source>
        <dbReference type="ARBA" id="ARBA00022723"/>
    </source>
</evidence>
<feature type="binding site" evidence="12">
    <location>
        <position position="147"/>
    </location>
    <ligand>
        <name>Zn(2+)</name>
        <dbReference type="ChEBI" id="CHEBI:29105"/>
        <note>catalytic</note>
    </ligand>
</feature>
<dbReference type="GO" id="GO:0005886">
    <property type="term" value="C:plasma membrane"/>
    <property type="evidence" value="ECO:0007669"/>
    <property type="project" value="UniProtKB-SubCell"/>
</dbReference>
<evidence type="ECO:0000256" key="4">
    <source>
        <dbReference type="ARBA" id="ARBA00022670"/>
    </source>
</evidence>